<dbReference type="OrthoDB" id="9775197at2"/>
<dbReference type="Gene3D" id="3.40.190.10">
    <property type="entry name" value="Periplasmic binding protein-like II"/>
    <property type="match status" value="2"/>
</dbReference>
<dbReference type="PANTHER" id="PTHR35936">
    <property type="entry name" value="MEMBRANE-BOUND LYTIC MUREIN TRANSGLYCOSYLASE F"/>
    <property type="match status" value="1"/>
</dbReference>
<dbReference type="GO" id="GO:0016020">
    <property type="term" value="C:membrane"/>
    <property type="evidence" value="ECO:0007669"/>
    <property type="project" value="InterPro"/>
</dbReference>
<dbReference type="RefSeq" id="WP_072989476.1">
    <property type="nucleotide sequence ID" value="NZ_FQZB01000012.1"/>
</dbReference>
<accession>A0A1M6NT71</accession>
<name>A0A1M6NT71_9CLOT</name>
<dbReference type="CDD" id="cd00996">
    <property type="entry name" value="PBP2_AatB_like"/>
    <property type="match status" value="1"/>
</dbReference>
<dbReference type="PANTHER" id="PTHR35936:SF34">
    <property type="entry name" value="ABC TRANSPORTER EXTRACELLULAR-BINDING PROTEIN YCKB-RELATED"/>
    <property type="match status" value="1"/>
</dbReference>
<keyword evidence="1" id="KW-0732">Signal</keyword>
<proteinExistence type="predicted"/>
<dbReference type="GO" id="GO:0015276">
    <property type="term" value="F:ligand-gated monoatomic ion channel activity"/>
    <property type="evidence" value="ECO:0007669"/>
    <property type="project" value="InterPro"/>
</dbReference>
<protein>
    <submittedName>
        <fullName evidence="4">Amino acid ABC transporter substrate-binding protein, PAAT family (TC 3.A.1.3.-)</fullName>
    </submittedName>
</protein>
<evidence type="ECO:0000313" key="4">
    <source>
        <dbReference type="EMBL" id="SHJ98844.1"/>
    </source>
</evidence>
<dbReference type="Pfam" id="PF00497">
    <property type="entry name" value="SBP_bac_3"/>
    <property type="match status" value="1"/>
</dbReference>
<dbReference type="SMART" id="SM00079">
    <property type="entry name" value="PBPe"/>
    <property type="match status" value="1"/>
</dbReference>
<dbReference type="Proteomes" id="UP000184310">
    <property type="component" value="Unassembled WGS sequence"/>
</dbReference>
<dbReference type="InterPro" id="IPR001638">
    <property type="entry name" value="Solute-binding_3/MltF_N"/>
</dbReference>
<sequence length="267" mass="30147">MKNNILKTLCIGVLVSGLVFGILGCKENKKSLNEEKDTIVIGLDDTFVPMGYKDDKGEIVGFDVDLAKEALNKIDKKVKFQPIDWNMKETELNNKNIDLIWNGYSITDERKEKVTFTNPYLDNKQIIITLKNSKIKTKKDLSNAKVGVQNSSSSLEALNKQEDIIKNLKDRKPVLFDTNNEALMDLEAGRIDAVVADEILAKYYIKQRGVEKYSILSENFGSESYGIGVRKSDKELLNNLNKALDEMKANGEAKKISEKWFGDNIVK</sequence>
<dbReference type="EMBL" id="FQZB01000012">
    <property type="protein sequence ID" value="SHJ98844.1"/>
    <property type="molecule type" value="Genomic_DNA"/>
</dbReference>
<feature type="domain" description="Ionotropic glutamate receptor C-terminal" evidence="3">
    <location>
        <begin position="36"/>
        <end position="263"/>
    </location>
</feature>
<dbReference type="SUPFAM" id="SSF53850">
    <property type="entry name" value="Periplasmic binding protein-like II"/>
    <property type="match status" value="1"/>
</dbReference>
<organism evidence="4 5">
    <name type="scientific">Clostridium cavendishii DSM 21758</name>
    <dbReference type="NCBI Taxonomy" id="1121302"/>
    <lineage>
        <taxon>Bacteria</taxon>
        <taxon>Bacillati</taxon>
        <taxon>Bacillota</taxon>
        <taxon>Clostridia</taxon>
        <taxon>Eubacteriales</taxon>
        <taxon>Clostridiaceae</taxon>
        <taxon>Clostridium</taxon>
    </lineage>
</organism>
<dbReference type="SMART" id="SM00062">
    <property type="entry name" value="PBPb"/>
    <property type="match status" value="1"/>
</dbReference>
<keyword evidence="5" id="KW-1185">Reference proteome</keyword>
<dbReference type="AlphaFoldDB" id="A0A1M6NT71"/>
<feature type="domain" description="Solute-binding protein family 3/N-terminal" evidence="2">
    <location>
        <begin position="38"/>
        <end position="264"/>
    </location>
</feature>
<dbReference type="InterPro" id="IPR001320">
    <property type="entry name" value="Iontro_rcpt_C"/>
</dbReference>
<reference evidence="4 5" key="1">
    <citation type="submission" date="2016-11" db="EMBL/GenBank/DDBJ databases">
        <authorList>
            <person name="Jaros S."/>
            <person name="Januszkiewicz K."/>
            <person name="Wedrychowicz H."/>
        </authorList>
    </citation>
    <scope>NUCLEOTIDE SEQUENCE [LARGE SCALE GENOMIC DNA]</scope>
    <source>
        <strain evidence="4 5">DSM 21758</strain>
    </source>
</reference>
<evidence type="ECO:0000259" key="2">
    <source>
        <dbReference type="SMART" id="SM00062"/>
    </source>
</evidence>
<gene>
    <name evidence="4" type="ORF">SAMN02745163_03006</name>
</gene>
<evidence type="ECO:0000256" key="1">
    <source>
        <dbReference type="ARBA" id="ARBA00022729"/>
    </source>
</evidence>
<dbReference type="PROSITE" id="PS51257">
    <property type="entry name" value="PROKAR_LIPOPROTEIN"/>
    <property type="match status" value="1"/>
</dbReference>
<evidence type="ECO:0000259" key="3">
    <source>
        <dbReference type="SMART" id="SM00079"/>
    </source>
</evidence>
<evidence type="ECO:0000313" key="5">
    <source>
        <dbReference type="Proteomes" id="UP000184310"/>
    </source>
</evidence>
<dbReference type="STRING" id="1121302.SAMN02745163_03006"/>